<dbReference type="InterPro" id="IPR031166">
    <property type="entry name" value="G_ENGA"/>
</dbReference>
<dbReference type="GO" id="GO:0042254">
    <property type="term" value="P:ribosome biogenesis"/>
    <property type="evidence" value="ECO:0007669"/>
    <property type="project" value="UniProtKB-KW"/>
</dbReference>
<dbReference type="Gene3D" id="3.30.300.20">
    <property type="match status" value="1"/>
</dbReference>
<feature type="binding site" evidence="8">
    <location>
        <begin position="10"/>
        <end position="17"/>
    </location>
    <ligand>
        <name>GTP</name>
        <dbReference type="ChEBI" id="CHEBI:37565"/>
        <label>1</label>
    </ligand>
</feature>
<dbReference type="NCBIfam" id="TIGR00231">
    <property type="entry name" value="small_GTP"/>
    <property type="match status" value="2"/>
</dbReference>
<protein>
    <recommendedName>
        <fullName evidence="2 8">GTPase Der</fullName>
    </recommendedName>
    <alternativeName>
        <fullName evidence="7 8">GTP-binding protein EngA</fullName>
    </alternativeName>
</protein>
<evidence type="ECO:0000256" key="3">
    <source>
        <dbReference type="ARBA" id="ARBA00022517"/>
    </source>
</evidence>
<dbReference type="InterPro" id="IPR006073">
    <property type="entry name" value="GTP-bd"/>
</dbReference>
<evidence type="ECO:0000256" key="10">
    <source>
        <dbReference type="RuleBase" id="RU004481"/>
    </source>
</evidence>
<evidence type="ECO:0000259" key="11">
    <source>
        <dbReference type="PROSITE" id="PS51712"/>
    </source>
</evidence>
<feature type="binding site" evidence="8">
    <location>
        <begin position="120"/>
        <end position="123"/>
    </location>
    <ligand>
        <name>GTP</name>
        <dbReference type="ChEBI" id="CHEBI:37565"/>
        <label>1</label>
    </ligand>
</feature>
<dbReference type="HAMAP" id="MF_00195">
    <property type="entry name" value="GTPase_Der"/>
    <property type="match status" value="1"/>
</dbReference>
<dbReference type="CDD" id="cd01894">
    <property type="entry name" value="EngA1"/>
    <property type="match status" value="1"/>
</dbReference>
<name>A0A532V3L0_UNCL8</name>
<evidence type="ECO:0000256" key="5">
    <source>
        <dbReference type="ARBA" id="ARBA00022741"/>
    </source>
</evidence>
<dbReference type="Pfam" id="PF01926">
    <property type="entry name" value="MMR_HSR1"/>
    <property type="match status" value="2"/>
</dbReference>
<keyword evidence="4 10" id="KW-0677">Repeat</keyword>
<evidence type="ECO:0000256" key="9">
    <source>
        <dbReference type="PROSITE-ProRule" id="PRU01049"/>
    </source>
</evidence>
<evidence type="ECO:0000256" key="6">
    <source>
        <dbReference type="ARBA" id="ARBA00023134"/>
    </source>
</evidence>
<dbReference type="InterPro" id="IPR005225">
    <property type="entry name" value="Small_GTP-bd"/>
</dbReference>
<feature type="binding site" evidence="8">
    <location>
        <begin position="293"/>
        <end position="296"/>
    </location>
    <ligand>
        <name>GTP</name>
        <dbReference type="ChEBI" id="CHEBI:37565"/>
        <label>2</label>
    </ligand>
</feature>
<organism evidence="12 13">
    <name type="scientific">candidate division LCP-89 bacterium B3_LCP</name>
    <dbReference type="NCBI Taxonomy" id="2012998"/>
    <lineage>
        <taxon>Bacteria</taxon>
        <taxon>Pseudomonadati</taxon>
        <taxon>Bacteria division LCP-89</taxon>
    </lineage>
</organism>
<feature type="binding site" evidence="8">
    <location>
        <begin position="181"/>
        <end position="188"/>
    </location>
    <ligand>
        <name>GTP</name>
        <dbReference type="ChEBI" id="CHEBI:37565"/>
        <label>2</label>
    </ligand>
</feature>
<comment type="similarity">
    <text evidence="1 8 9 10">Belongs to the TRAFAC class TrmE-Era-EngA-EngB-Septin-like GTPase superfamily. EngA (Der) GTPase family.</text>
</comment>
<evidence type="ECO:0000313" key="12">
    <source>
        <dbReference type="EMBL" id="TKJ41801.1"/>
    </source>
</evidence>
<accession>A0A532V3L0</accession>
<proteinExistence type="inferred from homology"/>
<feature type="binding site" evidence="8">
    <location>
        <begin position="228"/>
        <end position="232"/>
    </location>
    <ligand>
        <name>GTP</name>
        <dbReference type="ChEBI" id="CHEBI:37565"/>
        <label>2</label>
    </ligand>
</feature>
<dbReference type="Gene3D" id="3.40.50.300">
    <property type="entry name" value="P-loop containing nucleotide triphosphate hydrolases"/>
    <property type="match status" value="2"/>
</dbReference>
<dbReference type="PROSITE" id="PS51712">
    <property type="entry name" value="G_ENGA"/>
    <property type="match status" value="2"/>
</dbReference>
<sequence>MKLPTLVIIGRPNVGKSSLFNRIIGRRRAIVDDQPGITRDRIYARSEWCGCGFALIDTGGLLLNSKDPITEAVKEQVEFAAEEAARILFILDWETGLTDLDLAISSYLQRLNKSVIPVVNKTDDQSRELDQKDFIKLGFGQPAFVSALQGRGIGDLLDLAVASLEKESVSEVEGLRIAIVGRPNVGKSSIVNALTGKSTVVVSDKPGTTRDATDTVIPFRGDNITLVDTAGLRRKGRTKQAVEFYSTIRTARAMERADIVWVVLDAEEGMVSADQRIISDAYSEGKGILLLMNKWDTVQKDHKTASEWEKRLRKILGQKGHLPIMFVSALKRQRLLKALESSQNIEQQRTKRIATSDLNDFFQAVIEKTPPPSVKGRFIQMKYVAQIKETPPLFAFFCSRPEDIDASYRRFLERHIRQHYGFAGVPIKLTFRKK</sequence>
<keyword evidence="5 8" id="KW-0547">Nucleotide-binding</keyword>
<feature type="binding site" evidence="8">
    <location>
        <begin position="57"/>
        <end position="61"/>
    </location>
    <ligand>
        <name>GTP</name>
        <dbReference type="ChEBI" id="CHEBI:37565"/>
        <label>1</label>
    </ligand>
</feature>
<comment type="function">
    <text evidence="8 10">GTPase that plays an essential role in the late steps of ribosome biogenesis.</text>
</comment>
<dbReference type="InterPro" id="IPR027417">
    <property type="entry name" value="P-loop_NTPase"/>
</dbReference>
<feature type="domain" description="EngA-type G" evidence="11">
    <location>
        <begin position="4"/>
        <end position="168"/>
    </location>
</feature>
<evidence type="ECO:0000256" key="2">
    <source>
        <dbReference type="ARBA" id="ARBA00020953"/>
    </source>
</evidence>
<gene>
    <name evidence="8" type="primary">der</name>
    <name evidence="12" type="ORF">CEE37_04330</name>
</gene>
<dbReference type="SUPFAM" id="SSF52540">
    <property type="entry name" value="P-loop containing nucleoside triphosphate hydrolases"/>
    <property type="match status" value="2"/>
</dbReference>
<evidence type="ECO:0000256" key="8">
    <source>
        <dbReference type="HAMAP-Rule" id="MF_00195"/>
    </source>
</evidence>
<dbReference type="PANTHER" id="PTHR43834">
    <property type="entry name" value="GTPASE DER"/>
    <property type="match status" value="1"/>
</dbReference>
<evidence type="ECO:0000256" key="4">
    <source>
        <dbReference type="ARBA" id="ARBA00022737"/>
    </source>
</evidence>
<dbReference type="InterPro" id="IPR032859">
    <property type="entry name" value="KH_dom-like"/>
</dbReference>
<dbReference type="GO" id="GO:0043022">
    <property type="term" value="F:ribosome binding"/>
    <property type="evidence" value="ECO:0007669"/>
    <property type="project" value="TreeGrafter"/>
</dbReference>
<dbReference type="Pfam" id="PF14714">
    <property type="entry name" value="KH_dom-like"/>
    <property type="match status" value="1"/>
</dbReference>
<keyword evidence="3 8" id="KW-0690">Ribosome biogenesis</keyword>
<dbReference type="EMBL" id="NJBN01000002">
    <property type="protein sequence ID" value="TKJ41801.1"/>
    <property type="molecule type" value="Genomic_DNA"/>
</dbReference>
<keyword evidence="6 8" id="KW-0342">GTP-binding</keyword>
<dbReference type="PANTHER" id="PTHR43834:SF6">
    <property type="entry name" value="GTPASE DER"/>
    <property type="match status" value="1"/>
</dbReference>
<dbReference type="Proteomes" id="UP000319619">
    <property type="component" value="Unassembled WGS sequence"/>
</dbReference>
<dbReference type="NCBIfam" id="TIGR03594">
    <property type="entry name" value="GTPase_EngA"/>
    <property type="match status" value="1"/>
</dbReference>
<dbReference type="CDD" id="cd01895">
    <property type="entry name" value="EngA2"/>
    <property type="match status" value="1"/>
</dbReference>
<evidence type="ECO:0000313" key="13">
    <source>
        <dbReference type="Proteomes" id="UP000319619"/>
    </source>
</evidence>
<evidence type="ECO:0000256" key="7">
    <source>
        <dbReference type="ARBA" id="ARBA00032345"/>
    </source>
</evidence>
<dbReference type="InterPro" id="IPR016484">
    <property type="entry name" value="GTPase_Der"/>
</dbReference>
<evidence type="ECO:0000256" key="1">
    <source>
        <dbReference type="ARBA" id="ARBA00008279"/>
    </source>
</evidence>
<comment type="caution">
    <text evidence="12">The sequence shown here is derived from an EMBL/GenBank/DDBJ whole genome shotgun (WGS) entry which is preliminary data.</text>
</comment>
<dbReference type="InterPro" id="IPR015946">
    <property type="entry name" value="KH_dom-like_a/b"/>
</dbReference>
<reference evidence="12 13" key="1">
    <citation type="submission" date="2017-06" db="EMBL/GenBank/DDBJ databases">
        <title>Novel microbial phyla capable of carbon fixation and sulfur reduction in deep-sea sediments.</title>
        <authorList>
            <person name="Huang J."/>
            <person name="Baker B."/>
            <person name="Wang Y."/>
        </authorList>
    </citation>
    <scope>NUCLEOTIDE SEQUENCE [LARGE SCALE GENOMIC DNA]</scope>
    <source>
        <strain evidence="12">B3_LCP</strain>
    </source>
</reference>
<dbReference type="FunFam" id="3.30.300.20:FF:000004">
    <property type="entry name" value="GTPase Der"/>
    <property type="match status" value="1"/>
</dbReference>
<dbReference type="GO" id="GO:0005525">
    <property type="term" value="F:GTP binding"/>
    <property type="evidence" value="ECO:0007669"/>
    <property type="project" value="UniProtKB-UniRule"/>
</dbReference>
<dbReference type="PIRSF" id="PIRSF006485">
    <property type="entry name" value="GTP-binding_EngA"/>
    <property type="match status" value="1"/>
</dbReference>
<feature type="domain" description="EngA-type G" evidence="11">
    <location>
        <begin position="175"/>
        <end position="350"/>
    </location>
</feature>
<dbReference type="AlphaFoldDB" id="A0A532V3L0"/>
<comment type="subunit">
    <text evidence="8">Associates with the 50S ribosomal subunit.</text>
</comment>